<dbReference type="STRING" id="485913.Krac_1169"/>
<name>D6U6E4_KTERA</name>
<dbReference type="GO" id="GO:0003677">
    <property type="term" value="F:DNA binding"/>
    <property type="evidence" value="ECO:0007669"/>
    <property type="project" value="UniProtKB-KW"/>
</dbReference>
<keyword evidence="6" id="KW-1185">Reference proteome</keyword>
<dbReference type="InterPro" id="IPR011010">
    <property type="entry name" value="DNA_brk_join_enz"/>
</dbReference>
<evidence type="ECO:0000256" key="1">
    <source>
        <dbReference type="ARBA" id="ARBA00008857"/>
    </source>
</evidence>
<comment type="caution">
    <text evidence="5">The sequence shown here is derived from an EMBL/GenBank/DDBJ whole genome shotgun (WGS) entry which is preliminary data.</text>
</comment>
<dbReference type="PANTHER" id="PTHR30349:SF41">
    <property type="entry name" value="INTEGRASE_RECOMBINASE PROTEIN MJ0367-RELATED"/>
    <property type="match status" value="1"/>
</dbReference>
<keyword evidence="2" id="KW-0238">DNA-binding</keyword>
<dbReference type="GO" id="GO:0006310">
    <property type="term" value="P:DNA recombination"/>
    <property type="evidence" value="ECO:0007669"/>
    <property type="project" value="UniProtKB-KW"/>
</dbReference>
<comment type="similarity">
    <text evidence="1">Belongs to the 'phage' integrase family.</text>
</comment>
<proteinExistence type="inferred from homology"/>
<accession>D6U6E4</accession>
<sequence length="338" mass="38070">MEEQALSTLVTSNHIDLAIMAWLDSKRRRSGSAKTHKAYEETLWAFRSLLRQHARDLDPFIHLLPDANEQEKQQALTELALTAQGFAGQSVHERLISEATYNQRLANLSSFYTFANKRGFFQCENPIAKVERSKVQAYKNAQPIDAQEIAQRMQTIDRTTKQGARDYAMLAIFLQTGRRLSEVIALRWRHVQVQGSKIILVFENCKGGKAMRDTLTPGIANALLEWLVLAYGANLRRLHPEAPIWISFTRQAERDGTLPTPLTIRSVANICEKHLGTSKVHVTRHTWARTMEDAGAKVSEIQARLGHESLATTGRYLASLKQADNRHADTLASLFGLS</sequence>
<dbReference type="CDD" id="cd00397">
    <property type="entry name" value="DNA_BRE_C"/>
    <property type="match status" value="1"/>
</dbReference>
<dbReference type="AlphaFoldDB" id="D6U6E4"/>
<evidence type="ECO:0000313" key="5">
    <source>
        <dbReference type="EMBL" id="EFH80555.1"/>
    </source>
</evidence>
<evidence type="ECO:0000313" key="6">
    <source>
        <dbReference type="Proteomes" id="UP000004508"/>
    </source>
</evidence>
<dbReference type="Pfam" id="PF00589">
    <property type="entry name" value="Phage_integrase"/>
    <property type="match status" value="1"/>
</dbReference>
<evidence type="ECO:0000256" key="2">
    <source>
        <dbReference type="ARBA" id="ARBA00023125"/>
    </source>
</evidence>
<dbReference type="RefSeq" id="WP_007923200.1">
    <property type="nucleotide sequence ID" value="NZ_ADVG01000005.1"/>
</dbReference>
<dbReference type="Gene3D" id="1.10.150.130">
    <property type="match status" value="1"/>
</dbReference>
<dbReference type="InterPro" id="IPR050090">
    <property type="entry name" value="Tyrosine_recombinase_XerCD"/>
</dbReference>
<dbReference type="Proteomes" id="UP000004508">
    <property type="component" value="Unassembled WGS sequence"/>
</dbReference>
<dbReference type="InterPro" id="IPR010998">
    <property type="entry name" value="Integrase_recombinase_N"/>
</dbReference>
<dbReference type="InterPro" id="IPR013762">
    <property type="entry name" value="Integrase-like_cat_sf"/>
</dbReference>
<dbReference type="Gene3D" id="1.10.443.10">
    <property type="entry name" value="Intergrase catalytic core"/>
    <property type="match status" value="1"/>
</dbReference>
<dbReference type="InParanoid" id="D6U6E4"/>
<dbReference type="PROSITE" id="PS51898">
    <property type="entry name" value="TYR_RECOMBINASE"/>
    <property type="match status" value="1"/>
</dbReference>
<dbReference type="InterPro" id="IPR002104">
    <property type="entry name" value="Integrase_catalytic"/>
</dbReference>
<dbReference type="GO" id="GO:0015074">
    <property type="term" value="P:DNA integration"/>
    <property type="evidence" value="ECO:0007669"/>
    <property type="project" value="InterPro"/>
</dbReference>
<dbReference type="OrthoDB" id="148449at2"/>
<dbReference type="PANTHER" id="PTHR30349">
    <property type="entry name" value="PHAGE INTEGRASE-RELATED"/>
    <property type="match status" value="1"/>
</dbReference>
<feature type="domain" description="Tyr recombinase" evidence="4">
    <location>
        <begin position="139"/>
        <end position="329"/>
    </location>
</feature>
<dbReference type="EMBL" id="ADVG01000005">
    <property type="protein sequence ID" value="EFH80555.1"/>
    <property type="molecule type" value="Genomic_DNA"/>
</dbReference>
<protein>
    <submittedName>
        <fullName evidence="5">Integrase family protein</fullName>
    </submittedName>
</protein>
<dbReference type="SUPFAM" id="SSF56349">
    <property type="entry name" value="DNA breaking-rejoining enzymes"/>
    <property type="match status" value="1"/>
</dbReference>
<gene>
    <name evidence="5" type="ORF">Krac_1169</name>
</gene>
<evidence type="ECO:0000259" key="4">
    <source>
        <dbReference type="PROSITE" id="PS51898"/>
    </source>
</evidence>
<reference evidence="5 6" key="1">
    <citation type="journal article" date="2011" name="Stand. Genomic Sci.">
        <title>Non-contiguous finished genome sequence and contextual data of the filamentous soil bacterium Ktedonobacter racemifer type strain (SOSP1-21).</title>
        <authorList>
            <person name="Chang Y.J."/>
            <person name="Land M."/>
            <person name="Hauser L."/>
            <person name="Chertkov O."/>
            <person name="Del Rio T.G."/>
            <person name="Nolan M."/>
            <person name="Copeland A."/>
            <person name="Tice H."/>
            <person name="Cheng J.F."/>
            <person name="Lucas S."/>
            <person name="Han C."/>
            <person name="Goodwin L."/>
            <person name="Pitluck S."/>
            <person name="Ivanova N."/>
            <person name="Ovchinikova G."/>
            <person name="Pati A."/>
            <person name="Chen A."/>
            <person name="Palaniappan K."/>
            <person name="Mavromatis K."/>
            <person name="Liolios K."/>
            <person name="Brettin T."/>
            <person name="Fiebig A."/>
            <person name="Rohde M."/>
            <person name="Abt B."/>
            <person name="Goker M."/>
            <person name="Detter J.C."/>
            <person name="Woyke T."/>
            <person name="Bristow J."/>
            <person name="Eisen J.A."/>
            <person name="Markowitz V."/>
            <person name="Hugenholtz P."/>
            <person name="Kyrpides N.C."/>
            <person name="Klenk H.P."/>
            <person name="Lapidus A."/>
        </authorList>
    </citation>
    <scope>NUCLEOTIDE SEQUENCE [LARGE SCALE GENOMIC DNA]</scope>
    <source>
        <strain evidence="6">DSM 44963</strain>
    </source>
</reference>
<evidence type="ECO:0000256" key="3">
    <source>
        <dbReference type="ARBA" id="ARBA00023172"/>
    </source>
</evidence>
<keyword evidence="3" id="KW-0233">DNA recombination</keyword>
<dbReference type="eggNOG" id="COG4974">
    <property type="taxonomic scope" value="Bacteria"/>
</dbReference>
<organism evidence="5 6">
    <name type="scientific">Ktedonobacter racemifer DSM 44963</name>
    <dbReference type="NCBI Taxonomy" id="485913"/>
    <lineage>
        <taxon>Bacteria</taxon>
        <taxon>Bacillati</taxon>
        <taxon>Chloroflexota</taxon>
        <taxon>Ktedonobacteria</taxon>
        <taxon>Ktedonobacterales</taxon>
        <taxon>Ktedonobacteraceae</taxon>
        <taxon>Ktedonobacter</taxon>
    </lineage>
</organism>